<keyword evidence="2 6" id="KW-0698">rRNA processing</keyword>
<feature type="domain" description="RNase III" evidence="7">
    <location>
        <begin position="35"/>
        <end position="132"/>
    </location>
</feature>
<dbReference type="Gene3D" id="1.10.1520.10">
    <property type="entry name" value="Ribonuclease III domain"/>
    <property type="match status" value="1"/>
</dbReference>
<comment type="subunit">
    <text evidence="6">Homodimer.</text>
</comment>
<keyword evidence="4 6" id="KW-0255">Endonuclease</keyword>
<comment type="cofactor">
    <cofactor evidence="6">
        <name>Mg(2+)</name>
        <dbReference type="ChEBI" id="CHEBI:18420"/>
    </cofactor>
</comment>
<dbReference type="PANTHER" id="PTHR34276:SF1">
    <property type="entry name" value="MINI-RIBONUCLEASE 3"/>
    <property type="match status" value="1"/>
</dbReference>
<dbReference type="AlphaFoldDB" id="A0A413S6Y3"/>
<keyword evidence="6" id="KW-0963">Cytoplasm</keyword>
<comment type="function">
    <text evidence="6">Involved in correct processing of both the 5' and 3' ends of 23S rRNA precursor. Processes 30S rRNA precursor transcript even in absence of ribonuclease 3 (Rnc); Rnc processes 30S rRNA into smaller rRNA precursors.</text>
</comment>
<evidence type="ECO:0000256" key="3">
    <source>
        <dbReference type="ARBA" id="ARBA00022722"/>
    </source>
</evidence>
<comment type="subcellular location">
    <subcellularLocation>
        <location evidence="6">Cytoplasm</location>
    </subcellularLocation>
</comment>
<evidence type="ECO:0000256" key="6">
    <source>
        <dbReference type="HAMAP-Rule" id="MF_01468"/>
    </source>
</evidence>
<accession>A0A413S6Y3</accession>
<dbReference type="GO" id="GO:0006364">
    <property type="term" value="P:rRNA processing"/>
    <property type="evidence" value="ECO:0007669"/>
    <property type="project" value="UniProtKB-UniRule"/>
</dbReference>
<keyword evidence="6" id="KW-0460">Magnesium</keyword>
<keyword evidence="6" id="KW-0699">rRNA-binding</keyword>
<gene>
    <name evidence="6" type="primary">mrnC</name>
    <name evidence="8" type="ORF">DW929_00580</name>
</gene>
<dbReference type="EMBL" id="QSFO01000001">
    <property type="protein sequence ID" value="RHA57533.1"/>
    <property type="molecule type" value="Genomic_DNA"/>
</dbReference>
<organism evidence="8 9">
    <name type="scientific">Eubacterium ventriosum</name>
    <dbReference type="NCBI Taxonomy" id="39496"/>
    <lineage>
        <taxon>Bacteria</taxon>
        <taxon>Bacillati</taxon>
        <taxon>Bacillota</taxon>
        <taxon>Clostridia</taxon>
        <taxon>Eubacteriales</taxon>
        <taxon>Eubacteriaceae</taxon>
        <taxon>Eubacterium</taxon>
    </lineage>
</organism>
<dbReference type="GO" id="GO:0004525">
    <property type="term" value="F:ribonuclease III activity"/>
    <property type="evidence" value="ECO:0007669"/>
    <property type="project" value="InterPro"/>
</dbReference>
<dbReference type="InterPro" id="IPR036389">
    <property type="entry name" value="RNase_III_sf"/>
</dbReference>
<keyword evidence="1 6" id="KW-0690">Ribosome biogenesis</keyword>
<dbReference type="GO" id="GO:0005737">
    <property type="term" value="C:cytoplasm"/>
    <property type="evidence" value="ECO:0007669"/>
    <property type="project" value="UniProtKB-SubCell"/>
</dbReference>
<feature type="active site" evidence="6">
    <location>
        <position position="41"/>
    </location>
</feature>
<evidence type="ECO:0000313" key="9">
    <source>
        <dbReference type="Proteomes" id="UP000284598"/>
    </source>
</evidence>
<dbReference type="InterPro" id="IPR008226">
    <property type="entry name" value="Mini3_fam"/>
</dbReference>
<evidence type="ECO:0000259" key="7">
    <source>
        <dbReference type="Pfam" id="PF00636"/>
    </source>
</evidence>
<protein>
    <recommendedName>
        <fullName evidence="6">Mini-ribonuclease 3</fullName>
        <shortName evidence="6">Mini-3</shortName>
        <shortName evidence="6">Mini-RNase 3</shortName>
        <ecNumber evidence="6">3.1.26.-</ecNumber>
    </recommendedName>
    <alternativeName>
        <fullName evidence="6">Mini-RNase III</fullName>
        <shortName evidence="6">Mini-III</shortName>
    </alternativeName>
</protein>
<dbReference type="HAMAP" id="MF_01468">
    <property type="entry name" value="RNase_Mini_III"/>
    <property type="match status" value="1"/>
</dbReference>
<comment type="similarity">
    <text evidence="6">Belongs to the MrnC RNase family.</text>
</comment>
<keyword evidence="6" id="KW-0694">RNA-binding</keyword>
<evidence type="ECO:0000256" key="4">
    <source>
        <dbReference type="ARBA" id="ARBA00022759"/>
    </source>
</evidence>
<evidence type="ECO:0000313" key="8">
    <source>
        <dbReference type="EMBL" id="RHA57533.1"/>
    </source>
</evidence>
<reference evidence="8 9" key="1">
    <citation type="submission" date="2018-08" db="EMBL/GenBank/DDBJ databases">
        <title>A genome reference for cultivated species of the human gut microbiota.</title>
        <authorList>
            <person name="Zou Y."/>
            <person name="Xue W."/>
            <person name="Luo G."/>
        </authorList>
    </citation>
    <scope>NUCLEOTIDE SEQUENCE [LARGE SCALE GENOMIC DNA]</scope>
    <source>
        <strain evidence="8 9">AM43-2</strain>
    </source>
</reference>
<dbReference type="GO" id="GO:0019843">
    <property type="term" value="F:rRNA binding"/>
    <property type="evidence" value="ECO:0007669"/>
    <property type="project" value="UniProtKB-UniRule"/>
</dbReference>
<dbReference type="PANTHER" id="PTHR34276">
    <property type="entry name" value="MINI-RIBONUCLEASE 3"/>
    <property type="match status" value="1"/>
</dbReference>
<dbReference type="SUPFAM" id="SSF69065">
    <property type="entry name" value="RNase III domain-like"/>
    <property type="match status" value="1"/>
</dbReference>
<evidence type="ECO:0000256" key="5">
    <source>
        <dbReference type="ARBA" id="ARBA00022801"/>
    </source>
</evidence>
<keyword evidence="3 6" id="KW-0540">Nuclease</keyword>
<evidence type="ECO:0000256" key="2">
    <source>
        <dbReference type="ARBA" id="ARBA00022552"/>
    </source>
</evidence>
<proteinExistence type="inferred from homology"/>
<dbReference type="PIRSF" id="PIRSF005520">
    <property type="entry name" value="UCP005520"/>
    <property type="match status" value="1"/>
</dbReference>
<dbReference type="Pfam" id="PF00636">
    <property type="entry name" value="Ribonuclease_3"/>
    <property type="match status" value="1"/>
</dbReference>
<dbReference type="InterPro" id="IPR000999">
    <property type="entry name" value="RNase_III_dom"/>
</dbReference>
<comment type="caution">
    <text evidence="8">The sequence shown here is derived from an EMBL/GenBank/DDBJ whole genome shotgun (WGS) entry which is preliminary data.</text>
</comment>
<name>A0A413S6Y3_9FIRM</name>
<keyword evidence="5 6" id="KW-0378">Hydrolase</keyword>
<dbReference type="EC" id="3.1.26.-" evidence="6"/>
<dbReference type="RefSeq" id="WP_118024601.1">
    <property type="nucleotide sequence ID" value="NZ_QSFO01000001.1"/>
</dbReference>
<sequence length="155" mass="17735">MEENKILGEHSDLFQIIKDTMELKDIDIMNYSPLTLAYIGDGIYEIVIRTMIVDQANRQVNKIHKAASNLVKAHTQAEMIFAIMDKLTEQELAIYKRGRNAKAVTRAKNASMSDYRTATGFEALMGWLYLTNKSERMMLLIKEGLSIIEKEEDSK</sequence>
<evidence type="ECO:0000256" key="1">
    <source>
        <dbReference type="ARBA" id="ARBA00022517"/>
    </source>
</evidence>
<dbReference type="Proteomes" id="UP000284598">
    <property type="component" value="Unassembled WGS sequence"/>
</dbReference>